<dbReference type="EMBL" id="MFZG01000039">
    <property type="protein sequence ID" value="OGK15260.1"/>
    <property type="molecule type" value="Genomic_DNA"/>
</dbReference>
<dbReference type="GO" id="GO:0003676">
    <property type="term" value="F:nucleic acid binding"/>
    <property type="evidence" value="ECO:0007669"/>
    <property type="project" value="InterPro"/>
</dbReference>
<dbReference type="Pfam" id="PF13482">
    <property type="entry name" value="RNase_H_2"/>
    <property type="match status" value="1"/>
</dbReference>
<dbReference type="SUPFAM" id="SSF53098">
    <property type="entry name" value="Ribonuclease H-like"/>
    <property type="match status" value="1"/>
</dbReference>
<dbReference type="Gene3D" id="3.30.420.10">
    <property type="entry name" value="Ribonuclease H-like superfamily/Ribonuclease H"/>
    <property type="match status" value="1"/>
</dbReference>
<gene>
    <name evidence="2" type="ORF">A2774_02430</name>
</gene>
<dbReference type="InterPro" id="IPR012337">
    <property type="entry name" value="RNaseH-like_sf"/>
</dbReference>
<evidence type="ECO:0000313" key="3">
    <source>
        <dbReference type="Proteomes" id="UP000177208"/>
    </source>
</evidence>
<feature type="domain" description="YprB ribonuclease H-like" evidence="1">
    <location>
        <begin position="27"/>
        <end position="151"/>
    </location>
</feature>
<protein>
    <recommendedName>
        <fullName evidence="1">YprB ribonuclease H-like domain-containing protein</fullName>
    </recommendedName>
</protein>
<name>A0A1F7G8Q4_9BACT</name>
<accession>A0A1F7G8Q4</accession>
<dbReference type="InterPro" id="IPR036397">
    <property type="entry name" value="RNaseH_sf"/>
</dbReference>
<reference evidence="2 3" key="1">
    <citation type="journal article" date="2016" name="Nat. Commun.">
        <title>Thousands of microbial genomes shed light on interconnected biogeochemical processes in an aquifer system.</title>
        <authorList>
            <person name="Anantharaman K."/>
            <person name="Brown C.T."/>
            <person name="Hug L.A."/>
            <person name="Sharon I."/>
            <person name="Castelle C.J."/>
            <person name="Probst A.J."/>
            <person name="Thomas B.C."/>
            <person name="Singh A."/>
            <person name="Wilkins M.J."/>
            <person name="Karaoz U."/>
            <person name="Brodie E.L."/>
            <person name="Williams K.H."/>
            <person name="Hubbard S.S."/>
            <person name="Banfield J.F."/>
        </authorList>
    </citation>
    <scope>NUCLEOTIDE SEQUENCE [LARGE SCALE GENOMIC DNA]</scope>
</reference>
<comment type="caution">
    <text evidence="2">The sequence shown here is derived from an EMBL/GenBank/DDBJ whole genome shotgun (WGS) entry which is preliminary data.</text>
</comment>
<sequence length="192" mass="22337">MKKFPVILDLETKFTFRQFNDPQKLEVSVAGIFDYRNQTSKSFKEEDLPSLFKLLETSSYIIGFNINSFDLPVLQRYYAGKLDSFPTFDLLDDIKNKLGKRLSLNDLISATLGKKKSGHGLQAIQLYKEGKFEELERYCLDDVLLTKELFEYGINRGEVLYLDEKGKNAIKVQWKKYLEDQGNKESYLTLPF</sequence>
<organism evidence="2 3">
    <name type="scientific">Candidatus Roizmanbacteria bacterium RIFCSPHIGHO2_01_FULL_39_12c</name>
    <dbReference type="NCBI Taxonomy" id="1802031"/>
    <lineage>
        <taxon>Bacteria</taxon>
        <taxon>Candidatus Roizmaniibacteriota</taxon>
    </lineage>
</organism>
<evidence type="ECO:0000259" key="1">
    <source>
        <dbReference type="Pfam" id="PF13482"/>
    </source>
</evidence>
<dbReference type="Proteomes" id="UP000177208">
    <property type="component" value="Unassembled WGS sequence"/>
</dbReference>
<dbReference type="AlphaFoldDB" id="A0A1F7G8Q4"/>
<proteinExistence type="predicted"/>
<evidence type="ECO:0000313" key="2">
    <source>
        <dbReference type="EMBL" id="OGK15260.1"/>
    </source>
</evidence>
<dbReference type="InterPro" id="IPR038720">
    <property type="entry name" value="YprB_RNase_H-like_dom"/>
</dbReference>